<dbReference type="AlphaFoldDB" id="A0A0A9FKV4"/>
<organism evidence="2">
    <name type="scientific">Arundo donax</name>
    <name type="common">Giant reed</name>
    <name type="synonym">Donax arundinaceus</name>
    <dbReference type="NCBI Taxonomy" id="35708"/>
    <lineage>
        <taxon>Eukaryota</taxon>
        <taxon>Viridiplantae</taxon>
        <taxon>Streptophyta</taxon>
        <taxon>Embryophyta</taxon>
        <taxon>Tracheophyta</taxon>
        <taxon>Spermatophyta</taxon>
        <taxon>Magnoliopsida</taxon>
        <taxon>Liliopsida</taxon>
        <taxon>Poales</taxon>
        <taxon>Poaceae</taxon>
        <taxon>PACMAD clade</taxon>
        <taxon>Arundinoideae</taxon>
        <taxon>Arundineae</taxon>
        <taxon>Arundo</taxon>
    </lineage>
</organism>
<evidence type="ECO:0000256" key="1">
    <source>
        <dbReference type="SAM" id="MobiDB-lite"/>
    </source>
</evidence>
<sequence length="127" mass="14303">MVVVPGVRAGRRRRRSRLLQRLQEVVRLQEETLRGSRGALGVVELERRILSGGGVQREEVVLVRRRLVSLDAHNRGASMASPRHRRLAAQFSSAAPRLRRRRNKSSPAQPKLPLSWIGELSLSLSCL</sequence>
<feature type="region of interest" description="Disordered" evidence="1">
    <location>
        <begin position="91"/>
        <end position="110"/>
    </location>
</feature>
<proteinExistence type="predicted"/>
<protein>
    <submittedName>
        <fullName evidence="2">Uncharacterized protein</fullName>
    </submittedName>
</protein>
<dbReference type="EMBL" id="GBRH01184291">
    <property type="protein sequence ID" value="JAE13605.1"/>
    <property type="molecule type" value="Transcribed_RNA"/>
</dbReference>
<accession>A0A0A9FKV4</accession>
<reference evidence="2" key="2">
    <citation type="journal article" date="2015" name="Data Brief">
        <title>Shoot transcriptome of the giant reed, Arundo donax.</title>
        <authorList>
            <person name="Barrero R.A."/>
            <person name="Guerrero F.D."/>
            <person name="Moolhuijzen P."/>
            <person name="Goolsby J.A."/>
            <person name="Tidwell J."/>
            <person name="Bellgard S.E."/>
            <person name="Bellgard M.I."/>
        </authorList>
    </citation>
    <scope>NUCLEOTIDE SEQUENCE</scope>
    <source>
        <tissue evidence="2">Shoot tissue taken approximately 20 cm above the soil surface</tissue>
    </source>
</reference>
<evidence type="ECO:0000313" key="2">
    <source>
        <dbReference type="EMBL" id="JAE13605.1"/>
    </source>
</evidence>
<name>A0A0A9FKV4_ARUDO</name>
<reference evidence="2" key="1">
    <citation type="submission" date="2014-09" db="EMBL/GenBank/DDBJ databases">
        <authorList>
            <person name="Magalhaes I.L.F."/>
            <person name="Oliveira U."/>
            <person name="Santos F.R."/>
            <person name="Vidigal T.H.D.A."/>
            <person name="Brescovit A.D."/>
            <person name="Santos A.J."/>
        </authorList>
    </citation>
    <scope>NUCLEOTIDE SEQUENCE</scope>
    <source>
        <tissue evidence="2">Shoot tissue taken approximately 20 cm above the soil surface</tissue>
    </source>
</reference>